<dbReference type="Gene3D" id="3.30.450.20">
    <property type="entry name" value="PAS domain"/>
    <property type="match status" value="2"/>
</dbReference>
<evidence type="ECO:0000256" key="2">
    <source>
        <dbReference type="ARBA" id="ARBA00012438"/>
    </source>
</evidence>
<dbReference type="EMBL" id="SJFN01000002">
    <property type="protein sequence ID" value="TBW40847.1"/>
    <property type="molecule type" value="Genomic_DNA"/>
</dbReference>
<comment type="catalytic activity">
    <reaction evidence="1">
        <text>ATP + protein L-histidine = ADP + protein N-phospho-L-histidine.</text>
        <dbReference type="EC" id="2.7.13.3"/>
    </reaction>
</comment>
<dbReference type="Proteomes" id="UP000292781">
    <property type="component" value="Unassembled WGS sequence"/>
</dbReference>
<keyword evidence="3" id="KW-0597">Phosphoprotein</keyword>
<evidence type="ECO:0000313" key="10">
    <source>
        <dbReference type="Proteomes" id="UP000292781"/>
    </source>
</evidence>
<keyword evidence="7" id="KW-0067">ATP-binding</keyword>
<keyword evidence="5" id="KW-0547">Nucleotide-binding</keyword>
<proteinExistence type="predicted"/>
<feature type="domain" description="Signal transduction histidine kinase HWE region" evidence="8">
    <location>
        <begin position="133"/>
        <end position="220"/>
    </location>
</feature>
<evidence type="ECO:0000256" key="5">
    <source>
        <dbReference type="ARBA" id="ARBA00022741"/>
    </source>
</evidence>
<organism evidence="9 10">
    <name type="scientific">Siculibacillus lacustris</name>
    <dbReference type="NCBI Taxonomy" id="1549641"/>
    <lineage>
        <taxon>Bacteria</taxon>
        <taxon>Pseudomonadati</taxon>
        <taxon>Pseudomonadota</taxon>
        <taxon>Alphaproteobacteria</taxon>
        <taxon>Hyphomicrobiales</taxon>
        <taxon>Ancalomicrobiaceae</taxon>
        <taxon>Siculibacillus</taxon>
    </lineage>
</organism>
<dbReference type="Gene3D" id="3.30.565.10">
    <property type="entry name" value="Histidine kinase-like ATPase, C-terminal domain"/>
    <property type="match status" value="1"/>
</dbReference>
<dbReference type="InterPro" id="IPR011102">
    <property type="entry name" value="Sig_transdc_His_kinase_HWE"/>
</dbReference>
<dbReference type="SUPFAM" id="SSF55874">
    <property type="entry name" value="ATPase domain of HSP90 chaperone/DNA topoisomerase II/histidine kinase"/>
    <property type="match status" value="1"/>
</dbReference>
<dbReference type="RefSeq" id="WP_131305223.1">
    <property type="nucleotide sequence ID" value="NZ_SJFN01000002.1"/>
</dbReference>
<sequence>MMKWNETNLLRALTAAEVALWSWNVDTDKIVLDELGCEMWGVPEDREVTFEDLSAQIFPHDLDRVREAFAATRTIEGHYEIDFRITVGSRVSWVSARGQGSDVDIVGRNMLGVFLDVTARKRAEEANELLAGEMSHRVKNLLAIASALATITAHSSATAVEMSRDLGHRLTALGRAHDLVRPAPGQKVQAALLGELFSVLLAPYDETGAFVGRIRVSVPRLEVGETAATNLALVVHELATNSIKYGALSTKTGTLDVSCVEQDGEAVVAIWTERGGPPVAESPTPGGFGSKLLARSMAGLGGSLETTWDGAGVVVTLRMTRAALVA</sequence>
<gene>
    <name evidence="9" type="ORF">EYW49_01460</name>
</gene>
<keyword evidence="6 9" id="KW-0418">Kinase</keyword>
<keyword evidence="10" id="KW-1185">Reference proteome</keyword>
<name>A0A4Q9VWV6_9HYPH</name>
<dbReference type="SMART" id="SM00911">
    <property type="entry name" value="HWE_HK"/>
    <property type="match status" value="1"/>
</dbReference>
<evidence type="ECO:0000256" key="6">
    <source>
        <dbReference type="ARBA" id="ARBA00022777"/>
    </source>
</evidence>
<dbReference type="GO" id="GO:0004673">
    <property type="term" value="F:protein histidine kinase activity"/>
    <property type="evidence" value="ECO:0007669"/>
    <property type="project" value="UniProtKB-EC"/>
</dbReference>
<dbReference type="GO" id="GO:0005524">
    <property type="term" value="F:ATP binding"/>
    <property type="evidence" value="ECO:0007669"/>
    <property type="project" value="UniProtKB-KW"/>
</dbReference>
<dbReference type="AlphaFoldDB" id="A0A4Q9VWV6"/>
<dbReference type="InterPro" id="IPR035965">
    <property type="entry name" value="PAS-like_dom_sf"/>
</dbReference>
<comment type="caution">
    <text evidence="9">The sequence shown here is derived from an EMBL/GenBank/DDBJ whole genome shotgun (WGS) entry which is preliminary data.</text>
</comment>
<dbReference type="PANTHER" id="PTHR41523">
    <property type="entry name" value="TWO-COMPONENT SYSTEM SENSOR PROTEIN"/>
    <property type="match status" value="1"/>
</dbReference>
<evidence type="ECO:0000256" key="4">
    <source>
        <dbReference type="ARBA" id="ARBA00022679"/>
    </source>
</evidence>
<evidence type="ECO:0000256" key="3">
    <source>
        <dbReference type="ARBA" id="ARBA00022553"/>
    </source>
</evidence>
<dbReference type="InterPro" id="IPR036890">
    <property type="entry name" value="HATPase_C_sf"/>
</dbReference>
<evidence type="ECO:0000256" key="7">
    <source>
        <dbReference type="ARBA" id="ARBA00022840"/>
    </source>
</evidence>
<accession>A0A4Q9VWV6</accession>
<keyword evidence="4" id="KW-0808">Transferase</keyword>
<evidence type="ECO:0000313" key="9">
    <source>
        <dbReference type="EMBL" id="TBW40847.1"/>
    </source>
</evidence>
<dbReference type="Pfam" id="PF07536">
    <property type="entry name" value="HWE_HK"/>
    <property type="match status" value="1"/>
</dbReference>
<dbReference type="SUPFAM" id="SSF55785">
    <property type="entry name" value="PYP-like sensor domain (PAS domain)"/>
    <property type="match status" value="1"/>
</dbReference>
<reference evidence="9 10" key="1">
    <citation type="submission" date="2019-02" db="EMBL/GenBank/DDBJ databases">
        <title>Siculibacillus lacustris gen. nov., sp. nov., a new rosette-forming bacterium isolated from a freshwater crater lake (Lake St. Ana, Romania).</title>
        <authorList>
            <person name="Felfoldi T."/>
            <person name="Marton Z."/>
            <person name="Szabo A."/>
            <person name="Mentes A."/>
            <person name="Boka K."/>
            <person name="Marialigeti K."/>
            <person name="Mathe I."/>
            <person name="Koncz M."/>
            <person name="Schumann P."/>
            <person name="Toth E."/>
        </authorList>
    </citation>
    <scope>NUCLEOTIDE SEQUENCE [LARGE SCALE GENOMIC DNA]</scope>
    <source>
        <strain evidence="9 10">SA-279</strain>
    </source>
</reference>
<dbReference type="OrthoDB" id="341208at2"/>
<evidence type="ECO:0000259" key="8">
    <source>
        <dbReference type="SMART" id="SM00911"/>
    </source>
</evidence>
<protein>
    <recommendedName>
        <fullName evidence="2">histidine kinase</fullName>
        <ecNumber evidence="2">2.7.13.3</ecNumber>
    </recommendedName>
</protein>
<dbReference type="EC" id="2.7.13.3" evidence="2"/>
<dbReference type="PANTHER" id="PTHR41523:SF8">
    <property type="entry name" value="ETHYLENE RESPONSE SENSOR PROTEIN"/>
    <property type="match status" value="1"/>
</dbReference>
<evidence type="ECO:0000256" key="1">
    <source>
        <dbReference type="ARBA" id="ARBA00000085"/>
    </source>
</evidence>